<keyword evidence="1" id="KW-0472">Membrane</keyword>
<dbReference type="InterPro" id="IPR011047">
    <property type="entry name" value="Quinoprotein_ADH-like_sf"/>
</dbReference>
<comment type="caution">
    <text evidence="3">The sequence shown here is derived from an EMBL/GenBank/DDBJ whole genome shotgun (WGS) entry which is preliminary data.</text>
</comment>
<sequence>MAADLDDIFTAMGRQADVLPLAGPDAARRIGRRRNRNAVIAAAATVLIVVAGAGAGVAWRHDPSPEPILPANTIRGIAPIGSPLRLHGPADETMLSMIAINDDRVSVASGGFENDPLEVIGVDARSGAKVWDAGRLNAIEMNGPVAVPGGMVLYDGPDLSVRDPETGAELWKTVDPANGDVVVGDGVLVRVNVGGLSEGFALRTGKKLWSVPASGDDRPRHSIGFLENTTRRSLHFSDDRFAQLTLGGTVLVRDIHTGKILKSVATTVRPKLMTGFSVSGDLALIKDTVGYLDKPSRLVAADVSTGKVRDLYSIRTGLMRDAAPCGTGRICVASTEGYTRDGGLNPETVKVIDTTTGRILWTAQFGDALLSASSRAGRVLVTSASGSASLYDVDGRVIAQGGDTFGHIGQGWIDDANVLLQTPTAKGYDITTISAVDGRRTTLGTLSAVNAECTWTSEILACRDGAELKLWRFER</sequence>
<dbReference type="SUPFAM" id="SSF50998">
    <property type="entry name" value="Quinoprotein alcohol dehydrogenase-like"/>
    <property type="match status" value="1"/>
</dbReference>
<reference evidence="3 4" key="1">
    <citation type="submission" date="2018-06" db="EMBL/GenBank/DDBJ databases">
        <title>Genomic Encyclopedia of Type Strains, Phase III (KMG-III): the genomes of soil and plant-associated and newly described type strains.</title>
        <authorList>
            <person name="Whitman W."/>
        </authorList>
    </citation>
    <scope>NUCLEOTIDE SEQUENCE [LARGE SCALE GENOMIC DNA]</scope>
    <source>
        <strain evidence="3 4">CGMCC 4.7090</strain>
    </source>
</reference>
<organism evidence="3 4">
    <name type="scientific">Actinoplanes lutulentus</name>
    <dbReference type="NCBI Taxonomy" id="1287878"/>
    <lineage>
        <taxon>Bacteria</taxon>
        <taxon>Bacillati</taxon>
        <taxon>Actinomycetota</taxon>
        <taxon>Actinomycetes</taxon>
        <taxon>Micromonosporales</taxon>
        <taxon>Micromonosporaceae</taxon>
        <taxon>Actinoplanes</taxon>
    </lineage>
</organism>
<evidence type="ECO:0000256" key="1">
    <source>
        <dbReference type="SAM" id="Phobius"/>
    </source>
</evidence>
<gene>
    <name evidence="3" type="ORF">B0I29_1127</name>
</gene>
<name>A0A327Z7H5_9ACTN</name>
<feature type="domain" description="Pyrrolo-quinoline quinone repeat" evidence="2">
    <location>
        <begin position="119"/>
        <end position="310"/>
    </location>
</feature>
<keyword evidence="4" id="KW-1185">Reference proteome</keyword>
<evidence type="ECO:0000259" key="2">
    <source>
        <dbReference type="Pfam" id="PF13360"/>
    </source>
</evidence>
<dbReference type="InterPro" id="IPR015943">
    <property type="entry name" value="WD40/YVTN_repeat-like_dom_sf"/>
</dbReference>
<dbReference type="AlphaFoldDB" id="A0A327Z7H5"/>
<evidence type="ECO:0000313" key="4">
    <source>
        <dbReference type="Proteomes" id="UP000249341"/>
    </source>
</evidence>
<dbReference type="InterPro" id="IPR002372">
    <property type="entry name" value="PQQ_rpt_dom"/>
</dbReference>
<dbReference type="EMBL" id="QLMJ01000012">
    <property type="protein sequence ID" value="RAK32976.1"/>
    <property type="molecule type" value="Genomic_DNA"/>
</dbReference>
<dbReference type="Pfam" id="PF13360">
    <property type="entry name" value="PQQ_2"/>
    <property type="match status" value="1"/>
</dbReference>
<dbReference type="Proteomes" id="UP000249341">
    <property type="component" value="Unassembled WGS sequence"/>
</dbReference>
<dbReference type="RefSeq" id="WP_111651356.1">
    <property type="nucleotide sequence ID" value="NZ_JACHWI010000002.1"/>
</dbReference>
<keyword evidence="1" id="KW-0812">Transmembrane</keyword>
<dbReference type="OrthoDB" id="3290771at2"/>
<feature type="transmembrane region" description="Helical" evidence="1">
    <location>
        <begin position="38"/>
        <end position="59"/>
    </location>
</feature>
<protein>
    <submittedName>
        <fullName evidence="3">Putative pyrroloquinoline-quinone binding quinoprotein</fullName>
    </submittedName>
</protein>
<dbReference type="Gene3D" id="2.130.10.10">
    <property type="entry name" value="YVTN repeat-like/Quinoprotein amine dehydrogenase"/>
    <property type="match status" value="1"/>
</dbReference>
<keyword evidence="1" id="KW-1133">Transmembrane helix</keyword>
<evidence type="ECO:0000313" key="3">
    <source>
        <dbReference type="EMBL" id="RAK32976.1"/>
    </source>
</evidence>
<proteinExistence type="predicted"/>
<accession>A0A327Z7H5</accession>